<reference evidence="2" key="1">
    <citation type="journal article" date="2020" name="FEMS Microbiol. Ecol.">
        <title>Temporal dynamics of bacterial communities during seed development and maturation.</title>
        <authorList>
            <person name="Chesneau G."/>
            <person name="Torres-Cortes G."/>
            <person name="Briand M."/>
            <person name="Darrasse A."/>
            <person name="Preveaux A."/>
            <person name="Marais C."/>
            <person name="Jacques M.A."/>
            <person name="Shade A."/>
            <person name="Barret M."/>
        </authorList>
    </citation>
    <scope>NUCLEOTIDE SEQUENCE</scope>
    <source>
        <strain evidence="2">CFBP13533</strain>
    </source>
</reference>
<name>A0AAE2PZB0_PSEFL</name>
<evidence type="ECO:0000256" key="1">
    <source>
        <dbReference type="SAM" id="MobiDB-lite"/>
    </source>
</evidence>
<evidence type="ECO:0008006" key="4">
    <source>
        <dbReference type="Google" id="ProtNLM"/>
    </source>
</evidence>
<dbReference type="Proteomes" id="UP000610293">
    <property type="component" value="Unassembled WGS sequence"/>
</dbReference>
<feature type="compositionally biased region" description="Low complexity" evidence="1">
    <location>
        <begin position="21"/>
        <end position="39"/>
    </location>
</feature>
<evidence type="ECO:0000313" key="2">
    <source>
        <dbReference type="EMBL" id="MBD8271033.1"/>
    </source>
</evidence>
<accession>A0AAE2PZB0</accession>
<dbReference type="RefSeq" id="WP_181282606.1">
    <property type="nucleotide sequence ID" value="NZ_JACYNJ010000009.1"/>
</dbReference>
<comment type="caution">
    <text evidence="2">The sequence shown here is derived from an EMBL/GenBank/DDBJ whole genome shotgun (WGS) entry which is preliminary data.</text>
</comment>
<dbReference type="EMBL" id="JACYNJ010000009">
    <property type="protein sequence ID" value="MBD8271033.1"/>
    <property type="molecule type" value="Genomic_DNA"/>
</dbReference>
<protein>
    <recommendedName>
        <fullName evidence="4">Type III secretion effector protein</fullName>
    </recommendedName>
</protein>
<feature type="compositionally biased region" description="Polar residues" evidence="1">
    <location>
        <begin position="40"/>
        <end position="57"/>
    </location>
</feature>
<feature type="compositionally biased region" description="Polar residues" evidence="1">
    <location>
        <begin position="1"/>
        <end position="19"/>
    </location>
</feature>
<organism evidence="2 3">
    <name type="scientific">Pseudomonas fluorescens</name>
    <dbReference type="NCBI Taxonomy" id="294"/>
    <lineage>
        <taxon>Bacteria</taxon>
        <taxon>Pseudomonadati</taxon>
        <taxon>Pseudomonadota</taxon>
        <taxon>Gammaproteobacteria</taxon>
        <taxon>Pseudomonadales</taxon>
        <taxon>Pseudomonadaceae</taxon>
        <taxon>Pseudomonas</taxon>
    </lineage>
</organism>
<feature type="region of interest" description="Disordered" evidence="1">
    <location>
        <begin position="1"/>
        <end position="80"/>
    </location>
</feature>
<proteinExistence type="predicted"/>
<feature type="compositionally biased region" description="Pro residues" evidence="1">
    <location>
        <begin position="64"/>
        <end position="73"/>
    </location>
</feature>
<dbReference type="AlphaFoldDB" id="A0AAE2PZB0"/>
<evidence type="ECO:0000313" key="3">
    <source>
        <dbReference type="Proteomes" id="UP000610293"/>
    </source>
</evidence>
<gene>
    <name evidence="2" type="ORF">IFU03_14860</name>
</gene>
<sequence length="271" mass="29640">MSVSASNQAYTPSTDNFAQPSAGAQASPVAKAAGAAGPSFEQSASQSGPVFGSSAQSPTWGLNPGPPPRPNPTLPDNESQKNDLLARGLLSRYNAFKPWYKPTVTPGDIQRMADRPKIGNPNWEVNKNIELARDLLRRPDLMKALDRDKGTGALDNSLSREDIGKFILSNNPLKIEVDKELAERVMDNFNALKGPWWSADRNAIDVNRLKGLALRPPTGDESTNRITQLADELVKRSQLLGSMDNVNGFWRDGKITRGDLYRYLNADQNPA</sequence>